<dbReference type="AlphaFoldDB" id="A0A1I4F1W4"/>
<name>A0A1I4F1W4_9ACTN</name>
<gene>
    <name evidence="2" type="ORF">SAMN05192584_11360</name>
</gene>
<keyword evidence="3" id="KW-1185">Reference proteome</keyword>
<evidence type="ECO:0000259" key="1">
    <source>
        <dbReference type="Pfam" id="PF21346"/>
    </source>
</evidence>
<organism evidence="2 3">
    <name type="scientific">Streptomyces pini</name>
    <dbReference type="NCBI Taxonomy" id="1520580"/>
    <lineage>
        <taxon>Bacteria</taxon>
        <taxon>Bacillati</taxon>
        <taxon>Actinomycetota</taxon>
        <taxon>Actinomycetes</taxon>
        <taxon>Kitasatosporales</taxon>
        <taxon>Streptomycetaceae</taxon>
        <taxon>Streptomyces</taxon>
    </lineage>
</organism>
<feature type="domain" description="PcRGLX/YetA-like C-terminal alpha/alpha toroid" evidence="1">
    <location>
        <begin position="6"/>
        <end position="35"/>
    </location>
</feature>
<protein>
    <recommendedName>
        <fullName evidence="1">PcRGLX/YetA-like C-terminal alpha/alpha toroid domain-containing protein</fullName>
    </recommendedName>
</protein>
<accession>A0A1I4F1W4</accession>
<evidence type="ECO:0000313" key="3">
    <source>
        <dbReference type="Proteomes" id="UP000198928"/>
    </source>
</evidence>
<dbReference type="InterPro" id="IPR048331">
    <property type="entry name" value="PcRGLX/YetA_3rd"/>
</dbReference>
<sequence>MALVEGSGAAWVDTNTTALYGLAAIQNLALIGDLLPE</sequence>
<dbReference type="Pfam" id="PF21346">
    <property type="entry name" value="PcRGLX_3rd"/>
    <property type="match status" value="1"/>
</dbReference>
<dbReference type="EMBL" id="FOSG01000013">
    <property type="protein sequence ID" value="SFL11433.1"/>
    <property type="molecule type" value="Genomic_DNA"/>
</dbReference>
<reference evidence="3" key="1">
    <citation type="submission" date="2016-10" db="EMBL/GenBank/DDBJ databases">
        <authorList>
            <person name="Varghese N."/>
            <person name="Submissions S."/>
        </authorList>
    </citation>
    <scope>NUCLEOTIDE SEQUENCE [LARGE SCALE GENOMIC DNA]</scope>
    <source>
        <strain evidence="3">PL19</strain>
    </source>
</reference>
<evidence type="ECO:0000313" key="2">
    <source>
        <dbReference type="EMBL" id="SFL11433.1"/>
    </source>
</evidence>
<dbReference type="Proteomes" id="UP000198928">
    <property type="component" value="Unassembled WGS sequence"/>
</dbReference>
<proteinExistence type="predicted"/>